<dbReference type="InterPro" id="IPR016181">
    <property type="entry name" value="Acyl_CoA_acyltransferase"/>
</dbReference>
<keyword evidence="3" id="KW-1185">Reference proteome</keyword>
<dbReference type="EC" id="2.3.-.-" evidence="2"/>
<evidence type="ECO:0000259" key="1">
    <source>
        <dbReference type="PROSITE" id="PS51186"/>
    </source>
</evidence>
<feature type="domain" description="N-acetyltransferase" evidence="1">
    <location>
        <begin position="1"/>
        <end position="125"/>
    </location>
</feature>
<dbReference type="Gene3D" id="3.40.630.30">
    <property type="match status" value="1"/>
</dbReference>
<sequence>MYEEAFPPEERRLLLQQQRLLQEPHYQFKIILVDNSFVGLFCTWQFPLFSFLEHFAINPSCRGRGVGAAALRLWVEQAALPLVLEVELPETETAKRRVKFYQRAGFYLNEHNYLQPPYSPEKSWVPLQIMSYPQLLEKLDFERTVQIIYRQVYQLNSYKPN</sequence>
<dbReference type="Pfam" id="PF00583">
    <property type="entry name" value="Acetyltransf_1"/>
    <property type="match status" value="1"/>
</dbReference>
<protein>
    <submittedName>
        <fullName evidence="2">GNAT family N-acetyltransferase</fullName>
        <ecNumber evidence="2">2.3.-.-</ecNumber>
    </submittedName>
</protein>
<evidence type="ECO:0000313" key="3">
    <source>
        <dbReference type="Proteomes" id="UP001596405"/>
    </source>
</evidence>
<dbReference type="PROSITE" id="PS51186">
    <property type="entry name" value="GNAT"/>
    <property type="match status" value="1"/>
</dbReference>
<comment type="caution">
    <text evidence="2">The sequence shown here is derived from an EMBL/GenBank/DDBJ whole genome shotgun (WGS) entry which is preliminary data.</text>
</comment>
<keyword evidence="2" id="KW-0012">Acyltransferase</keyword>
<evidence type="ECO:0000313" key="2">
    <source>
        <dbReference type="EMBL" id="MFC6998658.1"/>
    </source>
</evidence>
<dbReference type="Proteomes" id="UP001596405">
    <property type="component" value="Unassembled WGS sequence"/>
</dbReference>
<organism evidence="2 3">
    <name type="scientific">Rufibacter roseus</name>
    <dbReference type="NCBI Taxonomy" id="1567108"/>
    <lineage>
        <taxon>Bacteria</taxon>
        <taxon>Pseudomonadati</taxon>
        <taxon>Bacteroidota</taxon>
        <taxon>Cytophagia</taxon>
        <taxon>Cytophagales</taxon>
        <taxon>Hymenobacteraceae</taxon>
        <taxon>Rufibacter</taxon>
    </lineage>
</organism>
<dbReference type="EMBL" id="JBHSYQ010000006">
    <property type="protein sequence ID" value="MFC6998658.1"/>
    <property type="molecule type" value="Genomic_DNA"/>
</dbReference>
<dbReference type="RefSeq" id="WP_161486776.1">
    <property type="nucleotide sequence ID" value="NZ_LRML01000023.1"/>
</dbReference>
<dbReference type="SUPFAM" id="SSF55729">
    <property type="entry name" value="Acyl-CoA N-acyltransferases (Nat)"/>
    <property type="match status" value="1"/>
</dbReference>
<reference evidence="3" key="1">
    <citation type="journal article" date="2019" name="Int. J. Syst. Evol. Microbiol.">
        <title>The Global Catalogue of Microorganisms (GCM) 10K type strain sequencing project: providing services to taxonomists for standard genome sequencing and annotation.</title>
        <authorList>
            <consortium name="The Broad Institute Genomics Platform"/>
            <consortium name="The Broad Institute Genome Sequencing Center for Infectious Disease"/>
            <person name="Wu L."/>
            <person name="Ma J."/>
        </authorList>
    </citation>
    <scope>NUCLEOTIDE SEQUENCE [LARGE SCALE GENOMIC DNA]</scope>
    <source>
        <strain evidence="3">CGMCC 4.7393</strain>
    </source>
</reference>
<name>A0ABW2DQ62_9BACT</name>
<accession>A0ABW2DQ62</accession>
<dbReference type="CDD" id="cd04301">
    <property type="entry name" value="NAT_SF"/>
    <property type="match status" value="1"/>
</dbReference>
<dbReference type="InterPro" id="IPR000182">
    <property type="entry name" value="GNAT_dom"/>
</dbReference>
<dbReference type="GO" id="GO:0016746">
    <property type="term" value="F:acyltransferase activity"/>
    <property type="evidence" value="ECO:0007669"/>
    <property type="project" value="UniProtKB-KW"/>
</dbReference>
<gene>
    <name evidence="2" type="ORF">ACFQHR_13550</name>
</gene>
<keyword evidence="2" id="KW-0808">Transferase</keyword>
<proteinExistence type="predicted"/>